<dbReference type="InterPro" id="IPR029479">
    <property type="entry name" value="Nitroreductase"/>
</dbReference>
<dbReference type="RefSeq" id="WP_189653865.1">
    <property type="nucleotide sequence ID" value="NZ_BMRC01000050.1"/>
</dbReference>
<dbReference type="InterPro" id="IPR020051">
    <property type="entry name" value="SagB-type_dehydrogenase"/>
</dbReference>
<gene>
    <name evidence="3" type="ORF">ACFFV7_39055</name>
</gene>
<dbReference type="InterPro" id="IPR054488">
    <property type="entry name" value="ThcOx_dom2"/>
</dbReference>
<dbReference type="Pfam" id="PF00881">
    <property type="entry name" value="Nitroreductase"/>
    <property type="match status" value="1"/>
</dbReference>
<dbReference type="Proteomes" id="UP001589647">
    <property type="component" value="Unassembled WGS sequence"/>
</dbReference>
<dbReference type="InterPro" id="IPR000415">
    <property type="entry name" value="Nitroreductase-like"/>
</dbReference>
<keyword evidence="4" id="KW-1185">Reference proteome</keyword>
<accession>A0ABV5IRR5</accession>
<dbReference type="CDD" id="cd02142">
    <property type="entry name" value="McbC_SagB-like_oxidoreductase"/>
    <property type="match status" value="1"/>
</dbReference>
<dbReference type="Pfam" id="PF22767">
    <property type="entry name" value="ThcOx"/>
    <property type="match status" value="1"/>
</dbReference>
<organism evidence="3 4">
    <name type="scientific">Nonomuraea spiralis</name>
    <dbReference type="NCBI Taxonomy" id="46182"/>
    <lineage>
        <taxon>Bacteria</taxon>
        <taxon>Bacillati</taxon>
        <taxon>Actinomycetota</taxon>
        <taxon>Actinomycetes</taxon>
        <taxon>Streptosporangiales</taxon>
        <taxon>Streptosporangiaceae</taxon>
        <taxon>Nonomuraea</taxon>
    </lineage>
</organism>
<evidence type="ECO:0000313" key="3">
    <source>
        <dbReference type="EMBL" id="MFB9207241.1"/>
    </source>
</evidence>
<reference evidence="3 4" key="1">
    <citation type="submission" date="2024-09" db="EMBL/GenBank/DDBJ databases">
        <authorList>
            <person name="Sun Q."/>
            <person name="Mori K."/>
        </authorList>
    </citation>
    <scope>NUCLEOTIDE SEQUENCE [LARGE SCALE GENOMIC DNA]</scope>
    <source>
        <strain evidence="3 4">CCM 3426</strain>
    </source>
</reference>
<dbReference type="EMBL" id="JBHMEI010000048">
    <property type="protein sequence ID" value="MFB9207241.1"/>
    <property type="molecule type" value="Genomic_DNA"/>
</dbReference>
<name>A0ABV5IRR5_9ACTN</name>
<comment type="caution">
    <text evidence="3">The sequence shown here is derived from an EMBL/GenBank/DDBJ whole genome shotgun (WGS) entry which is preliminary data.</text>
</comment>
<evidence type="ECO:0000259" key="2">
    <source>
        <dbReference type="Pfam" id="PF22767"/>
    </source>
</evidence>
<dbReference type="SUPFAM" id="SSF55469">
    <property type="entry name" value="FMN-dependent nitroreductase-like"/>
    <property type="match status" value="1"/>
</dbReference>
<dbReference type="NCBIfam" id="TIGR03605">
    <property type="entry name" value="antibiot_sagB"/>
    <property type="match status" value="1"/>
</dbReference>
<proteinExistence type="predicted"/>
<dbReference type="PANTHER" id="PTHR43745">
    <property type="entry name" value="NITROREDUCTASE MJ1384-RELATED"/>
    <property type="match status" value="1"/>
</dbReference>
<feature type="domain" description="Nitroreductase" evidence="1">
    <location>
        <begin position="250"/>
        <end position="433"/>
    </location>
</feature>
<dbReference type="InterPro" id="IPR052544">
    <property type="entry name" value="Bacteriocin_Proc_Enz"/>
</dbReference>
<dbReference type="PANTHER" id="PTHR43745:SF2">
    <property type="entry name" value="NITROREDUCTASE MJ1384-RELATED"/>
    <property type="match status" value="1"/>
</dbReference>
<protein>
    <submittedName>
        <fullName evidence="3">SagB family peptide dehydrogenase</fullName>
    </submittedName>
</protein>
<evidence type="ECO:0000259" key="1">
    <source>
        <dbReference type="Pfam" id="PF00881"/>
    </source>
</evidence>
<feature type="domain" description="Cyanobactin oxidase ThcOx second" evidence="2">
    <location>
        <begin position="106"/>
        <end position="199"/>
    </location>
</feature>
<sequence length="440" mass="48006">MNPELSPRLAFRDGVQVLPEGPVTQVRHAMAAFRLRGVPPALRAALHRLVGERVACDPELDRLCARLSPLVTSFLVDAQERPVLSVERLTRTATFAPAPLAAGTRVRLSRFAMSRLHQGELVLESPLSMVRLRWHSDEGWRFMAGLSAGRAASGLSDAFLHAAGLLELDTGSGFREPDVLRQWEFHDLLFHSRSRLGRHGEPFGATYPFRGEIPPRPAVKGPPAGPVVELPAPDLDAVSERDPAFTDVLEQRHSIREYGQRPLRADQVAEFLYRVARVRSLSAAEGLPYQASSRPYPSGGACYDLELYPLVERCDGLAPGIYHYDPLGHRLTGVEAGPADLARILGDARSAAGLARSPDVMFVITSRFQRLSWKYRGLAYAATLKNVGVLYQTMYLVATAMGLAPCALGSGDSDLSARVLGLDPLEESAVGEFMLGSRPS</sequence>
<evidence type="ECO:0000313" key="4">
    <source>
        <dbReference type="Proteomes" id="UP001589647"/>
    </source>
</evidence>
<dbReference type="Gene3D" id="3.40.109.10">
    <property type="entry name" value="NADH Oxidase"/>
    <property type="match status" value="1"/>
</dbReference>